<dbReference type="Gene3D" id="3.20.20.80">
    <property type="entry name" value="Glycosidases"/>
    <property type="match status" value="1"/>
</dbReference>
<dbReference type="Pfam" id="PF14871">
    <property type="entry name" value="GHL6"/>
    <property type="match status" value="1"/>
</dbReference>
<dbReference type="CDD" id="cd03143">
    <property type="entry name" value="A4_beta-galactosidase_middle_domain"/>
    <property type="match status" value="1"/>
</dbReference>
<evidence type="ECO:0000313" key="1">
    <source>
        <dbReference type="EMBL" id="KKB09286.1"/>
    </source>
</evidence>
<dbReference type="SUPFAM" id="SSF51445">
    <property type="entry name" value="(Trans)glycosidases"/>
    <property type="match status" value="1"/>
</dbReference>
<evidence type="ECO:0008006" key="3">
    <source>
        <dbReference type="Google" id="ProtNLM"/>
    </source>
</evidence>
<comment type="caution">
    <text evidence="1">The sequence shown here is derived from an EMBL/GenBank/DDBJ whole genome shotgun (WGS) entry which is preliminary data.</text>
</comment>
<proteinExistence type="predicted"/>
<name>A0A0F5FKB4_9HYPH</name>
<dbReference type="EMBL" id="JZEY01000054">
    <property type="protein sequence ID" value="KKB09286.1"/>
    <property type="molecule type" value="Genomic_DNA"/>
</dbReference>
<dbReference type="Proteomes" id="UP000033649">
    <property type="component" value="Unassembled WGS sequence"/>
</dbReference>
<gene>
    <name evidence="1" type="ORF">VE26_04780</name>
</gene>
<dbReference type="InterPro" id="IPR017853">
    <property type="entry name" value="GH"/>
</dbReference>
<dbReference type="InterPro" id="IPR028212">
    <property type="entry name" value="GHL6"/>
</dbReference>
<dbReference type="PATRIC" id="fig|429727.3.peg.993"/>
<protein>
    <recommendedName>
        <fullName evidence="3">Tat pathway signal protein</fullName>
    </recommendedName>
</protein>
<evidence type="ECO:0000313" key="2">
    <source>
        <dbReference type="Proteomes" id="UP000033649"/>
    </source>
</evidence>
<organism evidence="1 2">
    <name type="scientific">Devosia chinhatensis</name>
    <dbReference type="NCBI Taxonomy" id="429727"/>
    <lineage>
        <taxon>Bacteria</taxon>
        <taxon>Pseudomonadati</taxon>
        <taxon>Pseudomonadota</taxon>
        <taxon>Alphaproteobacteria</taxon>
        <taxon>Hyphomicrobiales</taxon>
        <taxon>Devosiaceae</taxon>
        <taxon>Devosia</taxon>
    </lineage>
</organism>
<dbReference type="SUPFAM" id="SSF52317">
    <property type="entry name" value="Class I glutamine amidotransferase-like"/>
    <property type="match status" value="1"/>
</dbReference>
<keyword evidence="2" id="KW-1185">Reference proteome</keyword>
<dbReference type="STRING" id="429727.VE26_04780"/>
<reference evidence="1 2" key="1">
    <citation type="submission" date="2015-03" db="EMBL/GenBank/DDBJ databases">
        <authorList>
            <person name="Hassan Y."/>
            <person name="Lepp D."/>
            <person name="Li X.-Z."/>
            <person name="Zhou T."/>
        </authorList>
    </citation>
    <scope>NUCLEOTIDE SEQUENCE [LARGE SCALE GENOMIC DNA]</scope>
    <source>
        <strain evidence="1 2">IPL18</strain>
    </source>
</reference>
<dbReference type="Gene3D" id="3.40.50.880">
    <property type="match status" value="1"/>
</dbReference>
<accession>A0A0F5FKB4</accession>
<dbReference type="AlphaFoldDB" id="A0A0F5FKB4"/>
<dbReference type="InterPro" id="IPR029062">
    <property type="entry name" value="Class_I_gatase-like"/>
</dbReference>
<sequence length="739" mass="83160">MLNASIKWRTSMSAEPWYRTTLRWGQTNLVECDPERYDAQFWREHWRRTRVQGIIVNAGGIVAYYPSKFPLHHRAEKLGDRDLYGDIVKLAREDGIRVVARMDSNRVAQDFYEEHPDWICRNADGSPHKEAEKYITCIGSAYYSEYLPSVMEEIIERSQPDGFSDNSWAGLPRTHICYCDNCKTQFQDYAGKALPEAHDWDKENYRDWVRWNFTRRTELWKLNNRVTRKAGGEDCVWSGMIGGETLYNSARFIDLQQIMPEAAIVMLDHQRRNPHDGFEQNTEAGKRLHELAGWDKLIPESTPQYQLGGPAFRLASMPASEVRLWATSGFAGGIQPWWHHIGSSHEDRRQYQTAEPLFTWHEANQDILVNRTLTPDVGIVWSQQNQDYFGRDFGRFAAGTKTMAPYRGAVKAMDRHGIPYVPLHADDIAKSIDRFSVIILPNVGGLSDEQVKGIESFVAAGGSVIATGETSIATQYGDPRGDFALADLFGVHRAEGDTGGEGPPDHNIETHARHSYLRLTPENRAGVYGPSDKTAPEAGGERHALLAGLEGTDTLPFGGYLPFVRADAGTEVLATFIPDFPIYPPETSWMREPYSDHPAITARISAQGGKLVWFAADLDRCFARDEQFEHALLLANAVRWALDDKAKVTLEGTHGIITAELYEQGERQVLHLNNRLLLSRVPGRQYDLVPIGPITVRLRTKGSSVDLRVAGKSVAASREGDNLVFIIEDILDHEVVVVS</sequence>